<dbReference type="SUPFAM" id="SSF54909">
    <property type="entry name" value="Dimeric alpha+beta barrel"/>
    <property type="match status" value="1"/>
</dbReference>
<feature type="domain" description="HTH asnC-type" evidence="4">
    <location>
        <begin position="6"/>
        <end position="67"/>
    </location>
</feature>
<dbReference type="InterPro" id="IPR019887">
    <property type="entry name" value="Tscrpt_reg_AsnC/Lrp_C"/>
</dbReference>
<dbReference type="Gene3D" id="3.30.70.920">
    <property type="match status" value="1"/>
</dbReference>
<dbReference type="GO" id="GO:0043200">
    <property type="term" value="P:response to amino acid"/>
    <property type="evidence" value="ECO:0007669"/>
    <property type="project" value="TreeGrafter"/>
</dbReference>
<evidence type="ECO:0000313" key="6">
    <source>
        <dbReference type="Proteomes" id="UP000500767"/>
    </source>
</evidence>
<dbReference type="Pfam" id="PF01037">
    <property type="entry name" value="AsnC_trans_reg"/>
    <property type="match status" value="1"/>
</dbReference>
<dbReference type="KEGG" id="lck:HN018_12125"/>
<evidence type="ECO:0000256" key="1">
    <source>
        <dbReference type="ARBA" id="ARBA00023015"/>
    </source>
</evidence>
<gene>
    <name evidence="5" type="ORF">HN018_12125</name>
</gene>
<keyword evidence="3" id="KW-0804">Transcription</keyword>
<evidence type="ECO:0000313" key="5">
    <source>
        <dbReference type="EMBL" id="QKE90682.1"/>
    </source>
</evidence>
<proteinExistence type="predicted"/>
<accession>A0A6M8HQQ1</accession>
<evidence type="ECO:0000256" key="2">
    <source>
        <dbReference type="ARBA" id="ARBA00023125"/>
    </source>
</evidence>
<dbReference type="SMART" id="SM00344">
    <property type="entry name" value="HTH_ASNC"/>
    <property type="match status" value="1"/>
</dbReference>
<dbReference type="InterPro" id="IPR000485">
    <property type="entry name" value="AsnC-type_HTH_dom"/>
</dbReference>
<dbReference type="GO" id="GO:0043565">
    <property type="term" value="F:sequence-specific DNA binding"/>
    <property type="evidence" value="ECO:0007669"/>
    <property type="project" value="InterPro"/>
</dbReference>
<dbReference type="SUPFAM" id="SSF46785">
    <property type="entry name" value="Winged helix' DNA-binding domain"/>
    <property type="match status" value="1"/>
</dbReference>
<dbReference type="InterPro" id="IPR019888">
    <property type="entry name" value="Tscrpt_reg_AsnC-like"/>
</dbReference>
<dbReference type="InterPro" id="IPR036390">
    <property type="entry name" value="WH_DNA-bd_sf"/>
</dbReference>
<dbReference type="AlphaFoldDB" id="A0A6M8HQQ1"/>
<dbReference type="PRINTS" id="PR00033">
    <property type="entry name" value="HTHASNC"/>
</dbReference>
<dbReference type="Proteomes" id="UP000500767">
    <property type="component" value="Chromosome"/>
</dbReference>
<protein>
    <submittedName>
        <fullName evidence="5">Lrp/AsnC family transcriptional regulator</fullName>
    </submittedName>
</protein>
<dbReference type="RefSeq" id="WP_171835633.1">
    <property type="nucleotide sequence ID" value="NZ_CP053708.1"/>
</dbReference>
<reference evidence="5 6" key="1">
    <citation type="journal article" date="2014" name="World J. Microbiol. Biotechnol.">
        <title>Biodiversity and physiological characteristics of Antarctic and Arctic lichens-associated bacteria.</title>
        <authorList>
            <person name="Lee Y.M."/>
            <person name="Kim E.H."/>
            <person name="Lee H.K."/>
            <person name="Hong S.G."/>
        </authorList>
    </citation>
    <scope>NUCLEOTIDE SEQUENCE [LARGE SCALE GENOMIC DNA]</scope>
    <source>
        <strain evidence="5 6">PAMC 26569</strain>
    </source>
</reference>
<keyword evidence="6" id="KW-1185">Reference proteome</keyword>
<dbReference type="CDD" id="cd00090">
    <property type="entry name" value="HTH_ARSR"/>
    <property type="match status" value="1"/>
</dbReference>
<name>A0A6M8HQQ1_9PROT</name>
<evidence type="ECO:0000259" key="4">
    <source>
        <dbReference type="PROSITE" id="PS50956"/>
    </source>
</evidence>
<keyword evidence="1" id="KW-0805">Transcription regulation</keyword>
<dbReference type="PROSITE" id="PS50956">
    <property type="entry name" value="HTH_ASNC_2"/>
    <property type="match status" value="1"/>
</dbReference>
<dbReference type="PANTHER" id="PTHR30154:SF34">
    <property type="entry name" value="TRANSCRIPTIONAL REGULATOR AZLB"/>
    <property type="match status" value="1"/>
</dbReference>
<keyword evidence="2" id="KW-0238">DNA-binding</keyword>
<sequence length="156" mass="17553">MPNHVLDAADRRILAALRADGRLSNARLAELVGLSPTPVWNRVRRLEEQGVITGYTAEIDQKALGLADTVFIEITLDRNDMALMRDFGERLARMKEVLEVFLVSGDYDYLARVAVNGTAGYEAFLRERLYTLHGVRNCRSVFTLRTLKRTSSPDPS</sequence>
<dbReference type="GO" id="GO:0006355">
    <property type="term" value="P:regulation of DNA-templated transcription"/>
    <property type="evidence" value="ECO:0007669"/>
    <property type="project" value="UniProtKB-ARBA"/>
</dbReference>
<evidence type="ECO:0000256" key="3">
    <source>
        <dbReference type="ARBA" id="ARBA00023163"/>
    </source>
</evidence>
<dbReference type="EMBL" id="CP053708">
    <property type="protein sequence ID" value="QKE90682.1"/>
    <property type="molecule type" value="Genomic_DNA"/>
</dbReference>
<dbReference type="GO" id="GO:0005829">
    <property type="term" value="C:cytosol"/>
    <property type="evidence" value="ECO:0007669"/>
    <property type="project" value="TreeGrafter"/>
</dbReference>
<dbReference type="Gene3D" id="1.10.10.10">
    <property type="entry name" value="Winged helix-like DNA-binding domain superfamily/Winged helix DNA-binding domain"/>
    <property type="match status" value="1"/>
</dbReference>
<dbReference type="InterPro" id="IPR011008">
    <property type="entry name" value="Dimeric_a/b-barrel"/>
</dbReference>
<dbReference type="PANTHER" id="PTHR30154">
    <property type="entry name" value="LEUCINE-RESPONSIVE REGULATORY PROTEIN"/>
    <property type="match status" value="1"/>
</dbReference>
<dbReference type="InterPro" id="IPR011991">
    <property type="entry name" value="ArsR-like_HTH"/>
</dbReference>
<dbReference type="InterPro" id="IPR036388">
    <property type="entry name" value="WH-like_DNA-bd_sf"/>
</dbReference>
<organism evidence="5 6">
    <name type="scientific">Lichenicola cladoniae</name>
    <dbReference type="NCBI Taxonomy" id="1484109"/>
    <lineage>
        <taxon>Bacteria</taxon>
        <taxon>Pseudomonadati</taxon>
        <taxon>Pseudomonadota</taxon>
        <taxon>Alphaproteobacteria</taxon>
        <taxon>Acetobacterales</taxon>
        <taxon>Acetobacteraceae</taxon>
        <taxon>Lichenicola</taxon>
    </lineage>
</organism>
<dbReference type="Pfam" id="PF13412">
    <property type="entry name" value="HTH_24"/>
    <property type="match status" value="1"/>
</dbReference>